<organism evidence="1 2">
    <name type="scientific">Christensenella hongkongensis</name>
    <dbReference type="NCBI Taxonomy" id="270498"/>
    <lineage>
        <taxon>Bacteria</taxon>
        <taxon>Bacillati</taxon>
        <taxon>Bacillota</taxon>
        <taxon>Clostridia</taxon>
        <taxon>Christensenellales</taxon>
        <taxon>Christensenellaceae</taxon>
        <taxon>Christensenella</taxon>
    </lineage>
</organism>
<comment type="caution">
    <text evidence="1">The sequence shown here is derived from an EMBL/GenBank/DDBJ whole genome shotgun (WGS) entry which is preliminary data.</text>
</comment>
<dbReference type="EMBL" id="LAYJ01000097">
    <property type="protein sequence ID" value="KKI50864.1"/>
    <property type="molecule type" value="Genomic_DNA"/>
</dbReference>
<dbReference type="AlphaFoldDB" id="A0A0M2NEA8"/>
<evidence type="ECO:0000313" key="1">
    <source>
        <dbReference type="EMBL" id="KKI50864.1"/>
    </source>
</evidence>
<reference evidence="1 2" key="1">
    <citation type="submission" date="2015-04" db="EMBL/GenBank/DDBJ databases">
        <title>Draft genome sequence of bacteremic isolate Catabacter hongkongensis type strain HKU16T.</title>
        <authorList>
            <person name="Lau S.K."/>
            <person name="Teng J.L."/>
            <person name="Huang Y."/>
            <person name="Curreem S.O."/>
            <person name="Tsui S.K."/>
            <person name="Woo P.C."/>
        </authorList>
    </citation>
    <scope>NUCLEOTIDE SEQUENCE [LARGE SCALE GENOMIC DNA]</scope>
    <source>
        <strain evidence="1 2">HKU16</strain>
    </source>
</reference>
<gene>
    <name evidence="1" type="ORF">CHK_1655</name>
</gene>
<keyword evidence="2" id="KW-1185">Reference proteome</keyword>
<sequence>MPVTGSGNNRKKGVCDIAVWSERCGHTGGLPGGAVRERKERIE</sequence>
<dbReference type="STRING" id="270498.CHK_1655"/>
<accession>A0A0M2NEA8</accession>
<dbReference type="Proteomes" id="UP000034076">
    <property type="component" value="Unassembled WGS sequence"/>
</dbReference>
<proteinExistence type="predicted"/>
<protein>
    <submittedName>
        <fullName evidence="1">Uncharacterized protein</fullName>
    </submittedName>
</protein>
<name>A0A0M2NEA8_9FIRM</name>
<evidence type="ECO:0000313" key="2">
    <source>
        <dbReference type="Proteomes" id="UP000034076"/>
    </source>
</evidence>